<dbReference type="STRING" id="1908257.BKK47_00125"/>
<reference evidence="1 2" key="1">
    <citation type="submission" date="2016-10" db="EMBL/GenBank/DDBJ databases">
        <title>Rodentibacter gen. nov. and new species.</title>
        <authorList>
            <person name="Christensen H."/>
        </authorList>
    </citation>
    <scope>NUCLEOTIDE SEQUENCE [LARGE SCALE GENOMIC DNA]</scope>
    <source>
        <strain evidence="1 2">Ppn418</strain>
    </source>
</reference>
<name>A0A1V3IK07_9PAST</name>
<comment type="caution">
    <text evidence="1">The sequence shown here is derived from an EMBL/GenBank/DDBJ whole genome shotgun (WGS) entry which is preliminary data.</text>
</comment>
<sequence length="120" mass="13554">MRIAPIKLIRESSRNIGLAFTTFLPKNFVEKITYKMSRQNLAISQVSNSKGNRKNMTAPLTIKSVSAKCGKIFNSFMARQSFPLNCIMPRTIKSPKLKNTQKTCKKINIITPNFIVEKCG</sequence>
<evidence type="ECO:0000313" key="1">
    <source>
        <dbReference type="EMBL" id="OOF41752.1"/>
    </source>
</evidence>
<proteinExistence type="predicted"/>
<gene>
    <name evidence="1" type="ORF">BKK47_00125</name>
</gene>
<evidence type="ECO:0000313" key="2">
    <source>
        <dbReference type="Proteomes" id="UP000189426"/>
    </source>
</evidence>
<accession>A0A1V3IK07</accession>
<dbReference type="EMBL" id="MLHG01000003">
    <property type="protein sequence ID" value="OOF41752.1"/>
    <property type="molecule type" value="Genomic_DNA"/>
</dbReference>
<keyword evidence="2" id="KW-1185">Reference proteome</keyword>
<protein>
    <submittedName>
        <fullName evidence="1">Uncharacterized protein</fullName>
    </submittedName>
</protein>
<dbReference type="AlphaFoldDB" id="A0A1V3IK07"/>
<dbReference type="Proteomes" id="UP000189426">
    <property type="component" value="Unassembled WGS sequence"/>
</dbReference>
<organism evidence="1 2">
    <name type="scientific">Rodentibacter mrazii</name>
    <dbReference type="NCBI Taxonomy" id="1908257"/>
    <lineage>
        <taxon>Bacteria</taxon>
        <taxon>Pseudomonadati</taxon>
        <taxon>Pseudomonadota</taxon>
        <taxon>Gammaproteobacteria</taxon>
        <taxon>Pasteurellales</taxon>
        <taxon>Pasteurellaceae</taxon>
        <taxon>Rodentibacter</taxon>
    </lineage>
</organism>